<protein>
    <recommendedName>
        <fullName evidence="4">Tetratricopeptide repeat protein</fullName>
    </recommendedName>
</protein>
<dbReference type="SUPFAM" id="SSF48452">
    <property type="entry name" value="TPR-like"/>
    <property type="match status" value="1"/>
</dbReference>
<name>A0ABU6KEW0_9BACI</name>
<dbReference type="InterPro" id="IPR019734">
    <property type="entry name" value="TPR_rpt"/>
</dbReference>
<reference evidence="2 3" key="1">
    <citation type="journal article" date="2024" name="Int. J. Syst. Evol. Microbiol.">
        <title>Virgibacillus tibetensis sp. nov., isolated from salt lake on the Tibetan Plateau of China.</title>
        <authorList>
            <person name="Phurbu D."/>
            <person name="Liu Z.-X."/>
            <person name="Wang R."/>
            <person name="Zheng Y.-Y."/>
            <person name="Liu H.-C."/>
            <person name="Zhou Y.-G."/>
            <person name="Yu Y.-J."/>
            <person name="Li A.-H."/>
        </authorList>
    </citation>
    <scope>NUCLEOTIDE SEQUENCE [LARGE SCALE GENOMIC DNA]</scope>
    <source>
        <strain evidence="2 3">C22-A2</strain>
    </source>
</reference>
<dbReference type="EMBL" id="JARZFX010000004">
    <property type="protein sequence ID" value="MEC5423839.1"/>
    <property type="molecule type" value="Genomic_DNA"/>
</dbReference>
<evidence type="ECO:0000256" key="1">
    <source>
        <dbReference type="PROSITE-ProRule" id="PRU00339"/>
    </source>
</evidence>
<keyword evidence="3" id="KW-1185">Reference proteome</keyword>
<comment type="caution">
    <text evidence="2">The sequence shown here is derived from an EMBL/GenBank/DDBJ whole genome shotgun (WGS) entry which is preliminary data.</text>
</comment>
<sequence length="698" mass="81755">MTTENERINKSYYQMIIDENKQGHPVKILGEMYIEEMQKQQPNLSSIRFAQGEVYFLNNDYEAAIFKWQQPLEEEFIPWAQKNIADAHLELGLLEEAEGIYWKVDTPSLALKSEVLLQLFSLYVQQGNQEKAVRAIKEAVRLNPDYSRITEIAQTYLEDINDWDNAVELAVGEAIRTKSLYWFDVLSGYVRKGLTVDYRPGCFNNLLVNILEIDRDRFENVTEVLWNSYRQSTYYLEWLSVINRLLLDYHDEPPYVWKKLPVLYQESYFGLISGRFLIRDISDLMQNHLTNWLDVTSESDALISSTAILAWDETFPSMLDAGLISKAEYQFENSKSNQNGRKDGIKLLDSIKTWAKGEGLLEDLTEITRPVLTDYNMDAASPSRIREVIKVSIEFLLEQRVELEKGIEEDINWNEGLLTSLQNIHQQIGDMEQETADVMTASFRKVKNSLTQRVLTELPKLLQKCSGYVQEDSDFSKIHEDLNEEMNRRIAVFMKNYVHNDIKHTVQQWIEDCKREFQEHQVACNELSQPLNKQFNEERIVLQGDFKVLDDWQRDLERISRGLLRSEKINILLRNTPSQLFLKGAGKLIGSISKNNEMLHSKYKSYIENEDYSQTAKDIITPFMQQLELFEGSIEWDVSRFFSNPLDVLNRETEKVESDIERHTYSLQKMHEKPEIYRDPLTLFELRLCQYELMNTIS</sequence>
<organism evidence="2 3">
    <name type="scientific">Virgibacillus tibetensis</name>
    <dbReference type="NCBI Taxonomy" id="3042313"/>
    <lineage>
        <taxon>Bacteria</taxon>
        <taxon>Bacillati</taxon>
        <taxon>Bacillota</taxon>
        <taxon>Bacilli</taxon>
        <taxon>Bacillales</taxon>
        <taxon>Bacillaceae</taxon>
        <taxon>Virgibacillus</taxon>
    </lineage>
</organism>
<proteinExistence type="predicted"/>
<accession>A0ABU6KEW0</accession>
<dbReference type="RefSeq" id="WP_327607411.1">
    <property type="nucleotide sequence ID" value="NZ_JARZFX010000004.1"/>
</dbReference>
<dbReference type="PROSITE" id="PS50005">
    <property type="entry name" value="TPR"/>
    <property type="match status" value="1"/>
</dbReference>
<evidence type="ECO:0000313" key="2">
    <source>
        <dbReference type="EMBL" id="MEC5423839.1"/>
    </source>
</evidence>
<dbReference type="Gene3D" id="1.25.40.10">
    <property type="entry name" value="Tetratricopeptide repeat domain"/>
    <property type="match status" value="1"/>
</dbReference>
<dbReference type="Proteomes" id="UP001335737">
    <property type="component" value="Unassembled WGS sequence"/>
</dbReference>
<dbReference type="Pfam" id="PF13181">
    <property type="entry name" value="TPR_8"/>
    <property type="match status" value="1"/>
</dbReference>
<evidence type="ECO:0000313" key="3">
    <source>
        <dbReference type="Proteomes" id="UP001335737"/>
    </source>
</evidence>
<evidence type="ECO:0008006" key="4">
    <source>
        <dbReference type="Google" id="ProtNLM"/>
    </source>
</evidence>
<keyword evidence="1" id="KW-0802">TPR repeat</keyword>
<gene>
    <name evidence="2" type="ORF">QGM71_10080</name>
</gene>
<feature type="repeat" description="TPR" evidence="1">
    <location>
        <begin position="113"/>
        <end position="146"/>
    </location>
</feature>
<dbReference type="InterPro" id="IPR011990">
    <property type="entry name" value="TPR-like_helical_dom_sf"/>
</dbReference>